<dbReference type="InterPro" id="IPR036864">
    <property type="entry name" value="Zn2-C6_fun-type_DNA-bd_sf"/>
</dbReference>
<keyword evidence="1" id="KW-0479">Metal-binding</keyword>
<dbReference type="AlphaFoldDB" id="A0A8T9C9Z6"/>
<dbReference type="PANTHER" id="PTHR31668">
    <property type="entry name" value="GLUCOSE TRANSPORT TRANSCRIPTION REGULATOR RGT1-RELATED-RELATED"/>
    <property type="match status" value="1"/>
</dbReference>
<feature type="region of interest" description="Disordered" evidence="3">
    <location>
        <begin position="47"/>
        <end position="136"/>
    </location>
</feature>
<evidence type="ECO:0000256" key="2">
    <source>
        <dbReference type="ARBA" id="ARBA00023242"/>
    </source>
</evidence>
<dbReference type="GO" id="GO:0003677">
    <property type="term" value="F:DNA binding"/>
    <property type="evidence" value="ECO:0007669"/>
    <property type="project" value="InterPro"/>
</dbReference>
<dbReference type="PROSITE" id="PS50048">
    <property type="entry name" value="ZN2_CY6_FUNGAL_2"/>
    <property type="match status" value="1"/>
</dbReference>
<dbReference type="InterPro" id="IPR001138">
    <property type="entry name" value="Zn2Cys6_DnaBD"/>
</dbReference>
<dbReference type="SUPFAM" id="SSF57701">
    <property type="entry name" value="Zn2/Cys6 DNA-binding domain"/>
    <property type="match status" value="1"/>
</dbReference>
<evidence type="ECO:0000256" key="3">
    <source>
        <dbReference type="SAM" id="MobiDB-lite"/>
    </source>
</evidence>
<feature type="compositionally biased region" description="Basic residues" evidence="3">
    <location>
        <begin position="49"/>
        <end position="60"/>
    </location>
</feature>
<dbReference type="SMART" id="SM00066">
    <property type="entry name" value="GAL4"/>
    <property type="match status" value="1"/>
</dbReference>
<dbReference type="PANTHER" id="PTHR31668:SF29">
    <property type="entry name" value="ZN(2)-C6 FUNGAL-TYPE DOMAIN-CONTAINING PROTEIN"/>
    <property type="match status" value="1"/>
</dbReference>
<evidence type="ECO:0000259" key="4">
    <source>
        <dbReference type="PROSITE" id="PS50048"/>
    </source>
</evidence>
<dbReference type="CDD" id="cd00067">
    <property type="entry name" value="GAL4"/>
    <property type="match status" value="1"/>
</dbReference>
<dbReference type="GO" id="GO:0008270">
    <property type="term" value="F:zinc ion binding"/>
    <property type="evidence" value="ECO:0007669"/>
    <property type="project" value="InterPro"/>
</dbReference>
<dbReference type="SMART" id="SM00906">
    <property type="entry name" value="Fungal_trans"/>
    <property type="match status" value="1"/>
</dbReference>
<dbReference type="EMBL" id="QGMK01000648">
    <property type="protein sequence ID" value="TVY80610.1"/>
    <property type="molecule type" value="Genomic_DNA"/>
</dbReference>
<dbReference type="Pfam" id="PF04082">
    <property type="entry name" value="Fungal_trans"/>
    <property type="match status" value="1"/>
</dbReference>
<accession>A0A8T9C9Z6</accession>
<gene>
    <name evidence="5" type="primary">SUC1_0</name>
    <name evidence="5" type="ORF">LSUE1_G004797</name>
</gene>
<evidence type="ECO:0000256" key="1">
    <source>
        <dbReference type="ARBA" id="ARBA00022723"/>
    </source>
</evidence>
<dbReference type="PROSITE" id="PS00463">
    <property type="entry name" value="ZN2_CY6_FUNGAL_1"/>
    <property type="match status" value="1"/>
</dbReference>
<evidence type="ECO:0000313" key="6">
    <source>
        <dbReference type="Proteomes" id="UP000469558"/>
    </source>
</evidence>
<organism evidence="5 6">
    <name type="scientific">Lachnellula suecica</name>
    <dbReference type="NCBI Taxonomy" id="602035"/>
    <lineage>
        <taxon>Eukaryota</taxon>
        <taxon>Fungi</taxon>
        <taxon>Dikarya</taxon>
        <taxon>Ascomycota</taxon>
        <taxon>Pezizomycotina</taxon>
        <taxon>Leotiomycetes</taxon>
        <taxon>Helotiales</taxon>
        <taxon>Lachnaceae</taxon>
        <taxon>Lachnellula</taxon>
    </lineage>
</organism>
<evidence type="ECO:0000313" key="5">
    <source>
        <dbReference type="EMBL" id="TVY80610.1"/>
    </source>
</evidence>
<dbReference type="Proteomes" id="UP000469558">
    <property type="component" value="Unassembled WGS sequence"/>
</dbReference>
<feature type="non-terminal residue" evidence="5">
    <location>
        <position position="1"/>
    </location>
</feature>
<dbReference type="Gene3D" id="4.10.240.10">
    <property type="entry name" value="Zn(2)-C6 fungal-type DNA-binding domain"/>
    <property type="match status" value="1"/>
</dbReference>
<dbReference type="GO" id="GO:0006351">
    <property type="term" value="P:DNA-templated transcription"/>
    <property type="evidence" value="ECO:0007669"/>
    <property type="project" value="InterPro"/>
</dbReference>
<name>A0A8T9C9Z6_9HELO</name>
<dbReference type="OrthoDB" id="271595at2759"/>
<keyword evidence="6" id="KW-1185">Reference proteome</keyword>
<keyword evidence="2" id="KW-0539">Nucleus</keyword>
<dbReference type="InterPro" id="IPR050797">
    <property type="entry name" value="Carb_Metab_Trans_Reg"/>
</dbReference>
<dbReference type="CDD" id="cd12148">
    <property type="entry name" value="fungal_TF_MHR"/>
    <property type="match status" value="1"/>
</dbReference>
<protein>
    <submittedName>
        <fullName evidence="5">Putative sucrose utilization protein SUC1</fullName>
    </submittedName>
</protein>
<proteinExistence type="predicted"/>
<feature type="domain" description="Zn(2)-C6 fungal-type" evidence="4">
    <location>
        <begin position="18"/>
        <end position="47"/>
    </location>
</feature>
<dbReference type="InterPro" id="IPR007219">
    <property type="entry name" value="XnlR_reg_dom"/>
</dbReference>
<feature type="compositionally biased region" description="Low complexity" evidence="3">
    <location>
        <begin position="81"/>
        <end position="112"/>
    </location>
</feature>
<comment type="caution">
    <text evidence="5">The sequence shown here is derived from an EMBL/GenBank/DDBJ whole genome shotgun (WGS) entry which is preliminary data.</text>
</comment>
<sequence length="617" mass="69274">WDGMSPEASKPIHGRRTVCDHCRRRRIRCDGEYPCNQCNNAALSCKREHVAKRRGPKRGSGRVINEIRAQDGDDGKGQAQSTGSAPGSHSSGPPSIDRWMSDSADASTSPTAGKPPWHPIMSDMAHQSDEPNSIFTSEQYRPNSLSFFHLIPTCLDLFMEHIYPIMPLIHMPPLRASLNRPLEMLEKNLLYSLCALTSTHMSGKSIIAPGPPSWEAAGRFFLDECILVRQSYDFVEDKTLGAVISSYFVHTAFFELNQSRKSWYYLREAMTMGQDLGLHDEKSYAGLPEAESLCRRRTFWILYVTERSYAILRHKPLTLSKTPNFPTTLHEYEAPEIHSGFMHLVHSYHVLDSSFVDLWNESSDSPASTMTYMALQRQLNLPHPSHVTLTDIQKADILVTQQWLRLIVWQSSMRQGLLSSHAEDESMTFRYPLKIAHSLLSVISSLPTTSIEVHGMGIFEKIFEVGNTMLDVMQACGTATPSDSYGVAQDPFEVFVKTLSQTPNSQRQYANLLLAKAAEKPELQRFSQPVNLSLTDRTMIPPYAVVREESNSLLAPPQVPVRQWRGSIVGEIGEDGVYKGNEETQADSNWDEDAVWLSGAADEAQLLDAAFTFQTET</sequence>
<dbReference type="GO" id="GO:0000981">
    <property type="term" value="F:DNA-binding transcription factor activity, RNA polymerase II-specific"/>
    <property type="evidence" value="ECO:0007669"/>
    <property type="project" value="InterPro"/>
</dbReference>
<dbReference type="Pfam" id="PF00172">
    <property type="entry name" value="Zn_clus"/>
    <property type="match status" value="1"/>
</dbReference>
<reference evidence="5 6" key="1">
    <citation type="submission" date="2018-05" db="EMBL/GenBank/DDBJ databases">
        <title>Genome sequencing and assembly of the regulated plant pathogen Lachnellula willkommii and related sister species for the development of diagnostic species identification markers.</title>
        <authorList>
            <person name="Giroux E."/>
            <person name="Bilodeau G."/>
        </authorList>
    </citation>
    <scope>NUCLEOTIDE SEQUENCE [LARGE SCALE GENOMIC DNA]</scope>
    <source>
        <strain evidence="5 6">CBS 268.59</strain>
    </source>
</reference>